<evidence type="ECO:0000259" key="1">
    <source>
        <dbReference type="Pfam" id="PF01902"/>
    </source>
</evidence>
<dbReference type="GO" id="GO:0017178">
    <property type="term" value="F:diphthine-ammonia ligase activity"/>
    <property type="evidence" value="ECO:0007669"/>
    <property type="project" value="TreeGrafter"/>
</dbReference>
<sequence>MKKRIALSWSGGKDSCITLDRLVKESFEVACLVTTVPKNSGRTFAHGEKKELIQLQSEALHLPVHWIDCALEHYTENFIESLKELKSTYQLTSVAFGDLYLDGHREWGENVAKAAGLEALYPIWIGSEKASLQSLQTFVQSQYNAVIVKVRSDCLNEDWLGRELDQKFVQEIRQMDVCPMGENGEYHTFVYNGPLFEKKIDLSFGEVQSNDTSKRLEIADFSLKEKA</sequence>
<dbReference type="Gene3D" id="3.90.1490.10">
    <property type="entry name" value="putative n-type atp pyrophosphatase, domain 2"/>
    <property type="match status" value="1"/>
</dbReference>
<evidence type="ECO:0000313" key="2">
    <source>
        <dbReference type="EMBL" id="MDQ0215866.1"/>
    </source>
</evidence>
<dbReference type="RefSeq" id="WP_307257863.1">
    <property type="nucleotide sequence ID" value="NZ_JAUSUC010000029.1"/>
</dbReference>
<organism evidence="2 3">
    <name type="scientific">Oikeobacillus pervagus</name>
    <dbReference type="NCBI Taxonomy" id="1325931"/>
    <lineage>
        <taxon>Bacteria</taxon>
        <taxon>Bacillati</taxon>
        <taxon>Bacillota</taxon>
        <taxon>Bacilli</taxon>
        <taxon>Bacillales</taxon>
        <taxon>Bacillaceae</taxon>
        <taxon>Oikeobacillus</taxon>
    </lineage>
</organism>
<dbReference type="NCBIfam" id="TIGR00290">
    <property type="entry name" value="MJ0570_dom"/>
    <property type="match status" value="1"/>
</dbReference>
<dbReference type="InterPro" id="IPR030662">
    <property type="entry name" value="DPH6/MJ0570"/>
</dbReference>
<dbReference type="InterPro" id="IPR014729">
    <property type="entry name" value="Rossmann-like_a/b/a_fold"/>
</dbReference>
<gene>
    <name evidence="2" type="ORF">J2S13_002286</name>
</gene>
<reference evidence="2" key="1">
    <citation type="submission" date="2023-07" db="EMBL/GenBank/DDBJ databases">
        <title>Genomic Encyclopedia of Type Strains, Phase IV (KMG-IV): sequencing the most valuable type-strain genomes for metagenomic binning, comparative biology and taxonomic classification.</title>
        <authorList>
            <person name="Goeker M."/>
        </authorList>
    </citation>
    <scope>NUCLEOTIDE SEQUENCE</scope>
    <source>
        <strain evidence="2">DSM 23947</strain>
    </source>
</reference>
<dbReference type="AlphaFoldDB" id="A0AAJ1WL63"/>
<name>A0AAJ1WL63_9BACI</name>
<dbReference type="PANTHER" id="PTHR12196">
    <property type="entry name" value="DOMAIN OF UNKNOWN FUNCTION 71 DUF71 -CONTAINING PROTEIN"/>
    <property type="match status" value="1"/>
</dbReference>
<comment type="caution">
    <text evidence="2">The sequence shown here is derived from an EMBL/GenBank/DDBJ whole genome shotgun (WGS) entry which is preliminary data.</text>
</comment>
<dbReference type="Proteomes" id="UP001237207">
    <property type="component" value="Unassembled WGS sequence"/>
</dbReference>
<evidence type="ECO:0000313" key="3">
    <source>
        <dbReference type="Proteomes" id="UP001237207"/>
    </source>
</evidence>
<dbReference type="SUPFAM" id="SSF52402">
    <property type="entry name" value="Adenine nucleotide alpha hydrolases-like"/>
    <property type="match status" value="1"/>
</dbReference>
<dbReference type="InterPro" id="IPR002761">
    <property type="entry name" value="Diphthami_syn_dom"/>
</dbReference>
<dbReference type="EMBL" id="JAUSUC010000029">
    <property type="protein sequence ID" value="MDQ0215866.1"/>
    <property type="molecule type" value="Genomic_DNA"/>
</dbReference>
<proteinExistence type="predicted"/>
<dbReference type="Pfam" id="PF01902">
    <property type="entry name" value="Diphthami_syn_2"/>
    <property type="match status" value="1"/>
</dbReference>
<dbReference type="PANTHER" id="PTHR12196:SF2">
    <property type="entry name" value="DIPHTHINE--AMMONIA LIGASE"/>
    <property type="match status" value="1"/>
</dbReference>
<accession>A0AAJ1WL63</accession>
<dbReference type="CDD" id="cd01994">
    <property type="entry name" value="AANH_PF0828-like"/>
    <property type="match status" value="1"/>
</dbReference>
<protein>
    <submittedName>
        <fullName evidence="2">Uncharacterized protein (TIGR00290 family)</fullName>
    </submittedName>
</protein>
<keyword evidence="3" id="KW-1185">Reference proteome</keyword>
<feature type="domain" description="Diphthamide synthase" evidence="1">
    <location>
        <begin position="4"/>
        <end position="218"/>
    </location>
</feature>
<dbReference type="GO" id="GO:0017183">
    <property type="term" value="P:protein histidyl modification to diphthamide"/>
    <property type="evidence" value="ECO:0007669"/>
    <property type="project" value="TreeGrafter"/>
</dbReference>
<dbReference type="Gene3D" id="3.40.50.620">
    <property type="entry name" value="HUPs"/>
    <property type="match status" value="1"/>
</dbReference>